<proteinExistence type="inferred from homology"/>
<feature type="transmembrane region" description="Helical" evidence="10">
    <location>
        <begin position="20"/>
        <end position="39"/>
    </location>
</feature>
<dbReference type="Proteomes" id="UP001056291">
    <property type="component" value="Chromosome"/>
</dbReference>
<evidence type="ECO:0000256" key="9">
    <source>
        <dbReference type="ARBA" id="ARBA00023136"/>
    </source>
</evidence>
<evidence type="ECO:0000259" key="11">
    <source>
        <dbReference type="PROSITE" id="PS50156"/>
    </source>
</evidence>
<evidence type="ECO:0000256" key="5">
    <source>
        <dbReference type="ARBA" id="ARBA00022692"/>
    </source>
</evidence>
<gene>
    <name evidence="10 12" type="primary">secF</name>
    <name evidence="12" type="ORF">NBZ79_11855</name>
</gene>
<dbReference type="InterPro" id="IPR055344">
    <property type="entry name" value="SecD_SecF_C_bact"/>
</dbReference>
<dbReference type="InterPro" id="IPR048634">
    <property type="entry name" value="SecD_SecF_C"/>
</dbReference>
<feature type="transmembrane region" description="Helical" evidence="10">
    <location>
        <begin position="242"/>
        <end position="262"/>
    </location>
</feature>
<sequence length="322" mass="35126">MYKIKLVPAKTNIPFFKFRLMAFILSSLLVVGSAVMFFGPGLNKGIDFEGGILVEVAMPTAPDIGDMRTSLGGLGLGQVTLQTFGSEEDILIRVQRQPGEAKAQEEAVNSIKAQLDADFGEDISYRRVEFVGPTVSEELVMAAVEAVAVAVFAILVYIWLRFEWHYSVGAVVALVHDVVLTIGMFAVTGIEFNLASVAAILTIVGYSINDTVVVYDRIRENFRRFKKMPVNELINFSINETLARTTMTSLTTLLALIALYIFGGEVIRGFATAMIFGVVIGTYSSIFVAAPILTVIGLRHRSEEEDGFQGGETVDTEADEKS</sequence>
<dbReference type="Gene3D" id="1.20.1640.10">
    <property type="entry name" value="Multidrug efflux transporter AcrB transmembrane domain"/>
    <property type="match status" value="1"/>
</dbReference>
<dbReference type="NCBIfam" id="TIGR00966">
    <property type="entry name" value="transloc_SecF"/>
    <property type="match status" value="1"/>
</dbReference>
<evidence type="ECO:0000256" key="8">
    <source>
        <dbReference type="ARBA" id="ARBA00023010"/>
    </source>
</evidence>
<keyword evidence="6 10" id="KW-0653">Protein transport</keyword>
<dbReference type="PRINTS" id="PR01755">
    <property type="entry name" value="SECFTRNLCASE"/>
</dbReference>
<evidence type="ECO:0000256" key="6">
    <source>
        <dbReference type="ARBA" id="ARBA00022927"/>
    </source>
</evidence>
<organism evidence="12 13">
    <name type="scientific">Sneathiella marina</name>
    <dbReference type="NCBI Taxonomy" id="2950108"/>
    <lineage>
        <taxon>Bacteria</taxon>
        <taxon>Pseudomonadati</taxon>
        <taxon>Pseudomonadota</taxon>
        <taxon>Alphaproteobacteria</taxon>
        <taxon>Sneathiellales</taxon>
        <taxon>Sneathiellaceae</taxon>
        <taxon>Sneathiella</taxon>
    </lineage>
</organism>
<keyword evidence="2 10" id="KW-0813">Transport</keyword>
<comment type="similarity">
    <text evidence="10">Belongs to the SecD/SecF family. SecF subfamily.</text>
</comment>
<keyword evidence="13" id="KW-1185">Reference proteome</keyword>
<evidence type="ECO:0000256" key="10">
    <source>
        <dbReference type="HAMAP-Rule" id="MF_01464"/>
    </source>
</evidence>
<comment type="function">
    <text evidence="10">Part of the Sec protein translocase complex. Interacts with the SecYEG preprotein conducting channel. SecDF uses the proton motive force (PMF) to complete protein translocation after the ATP-dependent function of SecA.</text>
</comment>
<evidence type="ECO:0000256" key="2">
    <source>
        <dbReference type="ARBA" id="ARBA00022448"/>
    </source>
</evidence>
<keyword evidence="4" id="KW-0997">Cell inner membrane</keyword>
<dbReference type="PROSITE" id="PS50156">
    <property type="entry name" value="SSD"/>
    <property type="match status" value="1"/>
</dbReference>
<dbReference type="InterPro" id="IPR000731">
    <property type="entry name" value="SSD"/>
</dbReference>
<dbReference type="Pfam" id="PF07549">
    <property type="entry name" value="Sec_GG"/>
    <property type="match status" value="1"/>
</dbReference>
<feature type="transmembrane region" description="Helical" evidence="10">
    <location>
        <begin position="274"/>
        <end position="298"/>
    </location>
</feature>
<dbReference type="HAMAP" id="MF_01464_B">
    <property type="entry name" value="SecF_B"/>
    <property type="match status" value="1"/>
</dbReference>
<dbReference type="RefSeq" id="WP_251932641.1">
    <property type="nucleotide sequence ID" value="NZ_CP098747.1"/>
</dbReference>
<feature type="transmembrane region" description="Helical" evidence="10">
    <location>
        <begin position="139"/>
        <end position="160"/>
    </location>
</feature>
<dbReference type="EMBL" id="CP098747">
    <property type="protein sequence ID" value="USG59871.1"/>
    <property type="molecule type" value="Genomic_DNA"/>
</dbReference>
<evidence type="ECO:0000313" key="13">
    <source>
        <dbReference type="Proteomes" id="UP001056291"/>
    </source>
</evidence>
<feature type="transmembrane region" description="Helical" evidence="10">
    <location>
        <begin position="167"/>
        <end position="188"/>
    </location>
</feature>
<dbReference type="PANTHER" id="PTHR30081">
    <property type="entry name" value="PROTEIN-EXPORT MEMBRANE PROTEIN SEC"/>
    <property type="match status" value="1"/>
</dbReference>
<feature type="domain" description="SSD" evidence="11">
    <location>
        <begin position="159"/>
        <end position="295"/>
    </location>
</feature>
<dbReference type="Pfam" id="PF02355">
    <property type="entry name" value="SecD_SecF_C"/>
    <property type="match status" value="1"/>
</dbReference>
<comment type="subunit">
    <text evidence="10">Forms a complex with SecD. Part of the essential Sec protein translocation apparatus which comprises SecA, SecYEG and auxiliary proteins SecDF-YajC and YidC.</text>
</comment>
<dbReference type="InterPro" id="IPR022646">
    <property type="entry name" value="SecD/SecF_CS"/>
</dbReference>
<evidence type="ECO:0000256" key="3">
    <source>
        <dbReference type="ARBA" id="ARBA00022475"/>
    </source>
</evidence>
<accession>A0ABY4VY74</accession>
<protein>
    <recommendedName>
        <fullName evidence="10">Protein-export membrane protein SecF</fullName>
    </recommendedName>
</protein>
<dbReference type="InterPro" id="IPR005665">
    <property type="entry name" value="SecF_bac"/>
</dbReference>
<feature type="transmembrane region" description="Helical" evidence="10">
    <location>
        <begin position="194"/>
        <end position="218"/>
    </location>
</feature>
<evidence type="ECO:0000313" key="12">
    <source>
        <dbReference type="EMBL" id="USG59871.1"/>
    </source>
</evidence>
<keyword evidence="5 10" id="KW-0812">Transmembrane</keyword>
<keyword evidence="8 10" id="KW-0811">Translocation</keyword>
<evidence type="ECO:0000256" key="1">
    <source>
        <dbReference type="ARBA" id="ARBA00004651"/>
    </source>
</evidence>
<dbReference type="PANTHER" id="PTHR30081:SF8">
    <property type="entry name" value="PROTEIN TRANSLOCASE SUBUNIT SECF"/>
    <property type="match status" value="1"/>
</dbReference>
<keyword evidence="7 10" id="KW-1133">Transmembrane helix</keyword>
<dbReference type="NCBIfam" id="TIGR00916">
    <property type="entry name" value="2A0604s01"/>
    <property type="match status" value="1"/>
</dbReference>
<reference evidence="12" key="1">
    <citation type="submission" date="2022-06" db="EMBL/GenBank/DDBJ databases">
        <title>Sneathiella actinostolidae sp. nov., isolated from a sea anemonein the Western Pacific Ocean.</title>
        <authorList>
            <person name="Wei M.J."/>
        </authorList>
    </citation>
    <scope>NUCLEOTIDE SEQUENCE</scope>
    <source>
        <strain evidence="12">PHK-P5</strain>
    </source>
</reference>
<name>A0ABY4VY74_9PROT</name>
<keyword evidence="3 10" id="KW-1003">Cell membrane</keyword>
<dbReference type="InterPro" id="IPR022645">
    <property type="entry name" value="SecD/SecF_bac"/>
</dbReference>
<evidence type="ECO:0000256" key="4">
    <source>
        <dbReference type="ARBA" id="ARBA00022519"/>
    </source>
</evidence>
<keyword evidence="9 10" id="KW-0472">Membrane</keyword>
<dbReference type="SUPFAM" id="SSF82866">
    <property type="entry name" value="Multidrug efflux transporter AcrB transmembrane domain"/>
    <property type="match status" value="1"/>
</dbReference>
<comment type="subcellular location">
    <subcellularLocation>
        <location evidence="1 10">Cell membrane</location>
        <topology evidence="1 10">Multi-pass membrane protein</topology>
    </subcellularLocation>
</comment>
<evidence type="ECO:0000256" key="7">
    <source>
        <dbReference type="ARBA" id="ARBA00022989"/>
    </source>
</evidence>
<dbReference type="InterPro" id="IPR022813">
    <property type="entry name" value="SecD/SecF_arch_bac"/>
</dbReference>